<dbReference type="InterPro" id="IPR036312">
    <property type="entry name" value="Bifun_inhib/LTP/seed_sf"/>
</dbReference>
<keyword evidence="3" id="KW-1015">Disulfide bond</keyword>
<name>A0AAX6GVX0_IRIPA</name>
<dbReference type="InterPro" id="IPR043325">
    <property type="entry name" value="LTSS"/>
</dbReference>
<reference evidence="7" key="2">
    <citation type="submission" date="2023-04" db="EMBL/GenBank/DDBJ databases">
        <authorList>
            <person name="Bruccoleri R.E."/>
            <person name="Oakeley E.J."/>
            <person name="Faust A.-M."/>
            <person name="Dessus-Babus S."/>
            <person name="Altorfer M."/>
            <person name="Burckhardt D."/>
            <person name="Oertli M."/>
            <person name="Naumann U."/>
            <person name="Petersen F."/>
            <person name="Wong J."/>
        </authorList>
    </citation>
    <scope>NUCLEOTIDE SEQUENCE</scope>
    <source>
        <strain evidence="7">GSM-AAB239-AS_SAM_17_03QT</strain>
        <tissue evidence="7">Leaf</tissue>
    </source>
</reference>
<proteinExistence type="inferred from homology"/>
<evidence type="ECO:0000256" key="4">
    <source>
        <dbReference type="ARBA" id="ARBA00023180"/>
    </source>
</evidence>
<evidence type="ECO:0000256" key="1">
    <source>
        <dbReference type="ARBA" id="ARBA00009748"/>
    </source>
</evidence>
<evidence type="ECO:0000313" key="7">
    <source>
        <dbReference type="EMBL" id="KAJ6832471.1"/>
    </source>
</evidence>
<keyword evidence="4" id="KW-0325">Glycoprotein</keyword>
<dbReference type="Pfam" id="PF14368">
    <property type="entry name" value="LTP_2"/>
    <property type="match status" value="1"/>
</dbReference>
<keyword evidence="2 5" id="KW-0732">Signal</keyword>
<keyword evidence="8" id="KW-1185">Reference proteome</keyword>
<protein>
    <submittedName>
        <fullName evidence="7">Xylogen-like protein 11</fullName>
    </submittedName>
</protein>
<evidence type="ECO:0000259" key="6">
    <source>
        <dbReference type="SMART" id="SM00499"/>
    </source>
</evidence>
<comment type="caution">
    <text evidence="7">The sequence shown here is derived from an EMBL/GenBank/DDBJ whole genome shotgun (WGS) entry which is preliminary data.</text>
</comment>
<feature type="domain" description="Bifunctional inhibitor/plant lipid transfer protein/seed storage helical" evidence="6">
    <location>
        <begin position="56"/>
        <end position="136"/>
    </location>
</feature>
<reference evidence="7" key="1">
    <citation type="journal article" date="2023" name="GigaByte">
        <title>Genome assembly of the bearded iris, Iris pallida Lam.</title>
        <authorList>
            <person name="Bruccoleri R.E."/>
            <person name="Oakeley E.J."/>
            <person name="Faust A.M.E."/>
            <person name="Altorfer M."/>
            <person name="Dessus-Babus S."/>
            <person name="Burckhardt D."/>
            <person name="Oertli M."/>
            <person name="Naumann U."/>
            <person name="Petersen F."/>
            <person name="Wong J."/>
        </authorList>
    </citation>
    <scope>NUCLEOTIDE SEQUENCE</scope>
    <source>
        <strain evidence="7">GSM-AAB239-AS_SAM_17_03QT</strain>
    </source>
</reference>
<evidence type="ECO:0000313" key="8">
    <source>
        <dbReference type="Proteomes" id="UP001140949"/>
    </source>
</evidence>
<evidence type="ECO:0000256" key="2">
    <source>
        <dbReference type="ARBA" id="ARBA00022729"/>
    </source>
</evidence>
<feature type="chain" id="PRO_5043511810" evidence="5">
    <location>
        <begin position="23"/>
        <end position="175"/>
    </location>
</feature>
<feature type="signal peptide" evidence="5">
    <location>
        <begin position="1"/>
        <end position="22"/>
    </location>
</feature>
<dbReference type="PANTHER" id="PTHR33044">
    <property type="entry name" value="BIFUNCTIONAL INHIBITOR/LIPID-TRANSFER PROTEIN/SEED STORAGE 2S ALBUMIN SUPERFAMILY PROTEIN-RELATED"/>
    <property type="match status" value="1"/>
</dbReference>
<sequence length="175" mass="17274">MASAAAASIALLLLVSITVCSSASQAARGPAPTPMMMGGGGPAPAPSPALPGNMGCDDALLNVSACLTYVESGSNLTAPDTGCCPALASLVDNQPICLCQLLSSSDAFGIPINTTKALKLPASCRIQTPSQSLRSCRHSGSESSGIGVAGSGKRWSNGTRYCISDADAGGGSSEP</sequence>
<dbReference type="Proteomes" id="UP001140949">
    <property type="component" value="Unassembled WGS sequence"/>
</dbReference>
<gene>
    <name evidence="7" type="ORF">M6B38_344670</name>
</gene>
<evidence type="ECO:0000256" key="5">
    <source>
        <dbReference type="SAM" id="SignalP"/>
    </source>
</evidence>
<accession>A0AAX6GVX0</accession>
<dbReference type="Gene3D" id="1.10.110.10">
    <property type="entry name" value="Plant lipid-transfer and hydrophobic proteins"/>
    <property type="match status" value="1"/>
</dbReference>
<evidence type="ECO:0000256" key="3">
    <source>
        <dbReference type="ARBA" id="ARBA00023157"/>
    </source>
</evidence>
<dbReference type="CDD" id="cd00010">
    <property type="entry name" value="AAI_LTSS"/>
    <property type="match status" value="1"/>
</dbReference>
<dbReference type="SMART" id="SM00499">
    <property type="entry name" value="AAI"/>
    <property type="match status" value="1"/>
</dbReference>
<comment type="similarity">
    <text evidence="1">Belongs to the plant LTP family.</text>
</comment>
<dbReference type="AlphaFoldDB" id="A0AAX6GVX0"/>
<dbReference type="InterPro" id="IPR016140">
    <property type="entry name" value="Bifunc_inhib/LTP/seed_store"/>
</dbReference>
<dbReference type="EMBL" id="JANAVB010016192">
    <property type="protein sequence ID" value="KAJ6832471.1"/>
    <property type="molecule type" value="Genomic_DNA"/>
</dbReference>
<dbReference type="SUPFAM" id="SSF47699">
    <property type="entry name" value="Bifunctional inhibitor/lipid-transfer protein/seed storage 2S albumin"/>
    <property type="match status" value="1"/>
</dbReference>
<organism evidence="7 8">
    <name type="scientific">Iris pallida</name>
    <name type="common">Sweet iris</name>
    <dbReference type="NCBI Taxonomy" id="29817"/>
    <lineage>
        <taxon>Eukaryota</taxon>
        <taxon>Viridiplantae</taxon>
        <taxon>Streptophyta</taxon>
        <taxon>Embryophyta</taxon>
        <taxon>Tracheophyta</taxon>
        <taxon>Spermatophyta</taxon>
        <taxon>Magnoliopsida</taxon>
        <taxon>Liliopsida</taxon>
        <taxon>Asparagales</taxon>
        <taxon>Iridaceae</taxon>
        <taxon>Iridoideae</taxon>
        <taxon>Irideae</taxon>
        <taxon>Iris</taxon>
    </lineage>
</organism>